<dbReference type="Ensembl" id="ENSSHBT00005005103.1">
    <property type="protein sequence ID" value="ENSSHBP00005004195.1"/>
    <property type="gene ID" value="ENSSHBG00005003729.1"/>
</dbReference>
<protein>
    <submittedName>
        <fullName evidence="2">Uncharacterized protein</fullName>
    </submittedName>
</protein>
<accession>A0A672TPI8</accession>
<dbReference type="Proteomes" id="UP000472266">
    <property type="component" value="Chromosome 5"/>
</dbReference>
<dbReference type="AlphaFoldDB" id="A0A672TPI8"/>
<organism evidence="2 3">
    <name type="scientific">Strigops habroptila</name>
    <name type="common">Kakapo</name>
    <dbReference type="NCBI Taxonomy" id="2489341"/>
    <lineage>
        <taxon>Eukaryota</taxon>
        <taxon>Metazoa</taxon>
        <taxon>Chordata</taxon>
        <taxon>Craniata</taxon>
        <taxon>Vertebrata</taxon>
        <taxon>Euteleostomi</taxon>
        <taxon>Archelosauria</taxon>
        <taxon>Archosauria</taxon>
        <taxon>Dinosauria</taxon>
        <taxon>Saurischia</taxon>
        <taxon>Theropoda</taxon>
        <taxon>Coelurosauria</taxon>
        <taxon>Aves</taxon>
        <taxon>Neognathae</taxon>
        <taxon>Neoaves</taxon>
        <taxon>Telluraves</taxon>
        <taxon>Australaves</taxon>
        <taxon>Psittaciformes</taxon>
        <taxon>Psittacidae</taxon>
        <taxon>Strigops</taxon>
    </lineage>
</organism>
<name>A0A672TPI8_STRHB</name>
<reference evidence="2" key="3">
    <citation type="submission" date="2025-09" db="UniProtKB">
        <authorList>
            <consortium name="Ensembl"/>
        </authorList>
    </citation>
    <scope>IDENTIFICATION</scope>
</reference>
<dbReference type="GeneTree" id="ENSGT00490000044657"/>
<dbReference type="InParanoid" id="A0A672TPI8"/>
<feature type="region of interest" description="Disordered" evidence="1">
    <location>
        <begin position="1"/>
        <end position="40"/>
    </location>
</feature>
<sequence length="287" mass="29177">EGKASSLPGPGNTSQHPLCTHRVGSRGPSYTGHPHPLPHLPAGSLQGRHCPPSPHCLEGADRVLLAQVEALHVAILGAAEEHVDLSGVEADLVDGALVLGEELVLFVAGRLAQVPGDHHAVGGSSGQQVLVHLVPHHVGAAEVQGGFAADAEVQLLHKLVLLDGVDLEDVAAGHHHLGGIAAHANGIGRGVQVTEHGPACQGIAPQGRGDPGHLLHGRPWGTLPSPGAGSEARVLAGCIHTRTAALLHLSQSWEGTGPAPAAPGRTRGLQPQLFVATSTGGKRLQPG</sequence>
<reference evidence="2 3" key="1">
    <citation type="submission" date="2019-11" db="EMBL/GenBank/DDBJ databases">
        <title>Strigops habroptila (kakapo) genome, bStrHab1, primary haplotype, v2.</title>
        <authorList>
            <person name="Jarvis E.D."/>
            <person name="Howard J."/>
            <person name="Rhie A."/>
            <person name="Phillippy A."/>
            <person name="Korlach J."/>
            <person name="Digby A."/>
            <person name="Iorns D."/>
            <person name="Eason D."/>
            <person name="Robertson B."/>
            <person name="Raemaekers T."/>
            <person name="Howe K."/>
            <person name="Lewin H."/>
            <person name="Damas J."/>
            <person name="Hastie A."/>
            <person name="Tracey A."/>
            <person name="Chow W."/>
            <person name="Fedrigo O."/>
        </authorList>
    </citation>
    <scope>NUCLEOTIDE SEQUENCE [LARGE SCALE GENOMIC DNA]</scope>
</reference>
<keyword evidence="3" id="KW-1185">Reference proteome</keyword>
<evidence type="ECO:0000313" key="2">
    <source>
        <dbReference type="Ensembl" id="ENSSHBP00005004195.1"/>
    </source>
</evidence>
<reference evidence="2" key="2">
    <citation type="submission" date="2025-08" db="UniProtKB">
        <authorList>
            <consortium name="Ensembl"/>
        </authorList>
    </citation>
    <scope>IDENTIFICATION</scope>
</reference>
<evidence type="ECO:0000256" key="1">
    <source>
        <dbReference type="SAM" id="MobiDB-lite"/>
    </source>
</evidence>
<proteinExistence type="predicted"/>
<evidence type="ECO:0000313" key="3">
    <source>
        <dbReference type="Proteomes" id="UP000472266"/>
    </source>
</evidence>